<dbReference type="Gene3D" id="3.30.110.90">
    <property type="entry name" value="Amidohydrolase"/>
    <property type="match status" value="1"/>
</dbReference>
<dbReference type="SUPFAM" id="SSF51338">
    <property type="entry name" value="Composite domain of metallo-dependent hydrolases"/>
    <property type="match status" value="2"/>
</dbReference>
<reference evidence="2 3" key="1">
    <citation type="submission" date="2019-08" db="EMBL/GenBank/DDBJ databases">
        <title>Archangium and Cystobacter genomes.</title>
        <authorList>
            <person name="Chen I.-C.K."/>
            <person name="Wielgoss S."/>
        </authorList>
    </citation>
    <scope>NUCLEOTIDE SEQUENCE [LARGE SCALE GENOMIC DNA]</scope>
    <source>
        <strain evidence="2 3">Cbm 6</strain>
    </source>
</reference>
<dbReference type="PANTHER" id="PTHR43135">
    <property type="entry name" value="ALPHA-D-RIBOSE 1-METHYLPHOSPHONATE 5-TRIPHOSPHATE DIPHOSPHATASE"/>
    <property type="match status" value="1"/>
</dbReference>
<organism evidence="2 3">
    <name type="scientific">Archangium minus</name>
    <dbReference type="NCBI Taxonomy" id="83450"/>
    <lineage>
        <taxon>Bacteria</taxon>
        <taxon>Pseudomonadati</taxon>
        <taxon>Myxococcota</taxon>
        <taxon>Myxococcia</taxon>
        <taxon>Myxococcales</taxon>
        <taxon>Cystobacterineae</taxon>
        <taxon>Archangiaceae</taxon>
        <taxon>Archangium</taxon>
    </lineage>
</organism>
<dbReference type="Gene3D" id="2.30.40.10">
    <property type="entry name" value="Urease, subunit C, domain 1"/>
    <property type="match status" value="1"/>
</dbReference>
<dbReference type="InterPro" id="IPR006680">
    <property type="entry name" value="Amidohydro-rel"/>
</dbReference>
<dbReference type="Pfam" id="PF01979">
    <property type="entry name" value="Amidohydro_1"/>
    <property type="match status" value="1"/>
</dbReference>
<dbReference type="InterPro" id="IPR051781">
    <property type="entry name" value="Metallo-dep_Hydrolase"/>
</dbReference>
<accession>A0ABY9WK69</accession>
<evidence type="ECO:0000313" key="2">
    <source>
        <dbReference type="EMBL" id="WNG43985.1"/>
    </source>
</evidence>
<dbReference type="InterPro" id="IPR011059">
    <property type="entry name" value="Metal-dep_hydrolase_composite"/>
</dbReference>
<evidence type="ECO:0000313" key="3">
    <source>
        <dbReference type="Proteomes" id="UP001611383"/>
    </source>
</evidence>
<dbReference type="PANTHER" id="PTHR43135:SF3">
    <property type="entry name" value="ALPHA-D-RIBOSE 1-METHYLPHOSPHONATE 5-TRIPHOSPHATE DIPHOSPHATASE"/>
    <property type="match status" value="1"/>
</dbReference>
<dbReference type="Proteomes" id="UP001611383">
    <property type="component" value="Chromosome"/>
</dbReference>
<dbReference type="InterPro" id="IPR032466">
    <property type="entry name" value="Metal_Hydrolase"/>
</dbReference>
<proteinExistence type="predicted"/>
<sequence length="455" mass="49637">MRTLRAWALLGAGLLSLAGVLLPGCAHEARTLAGVSEQAVAFVGVNVVPMDTERVLTDQTVIVRNGLITSLGPSAEITVPKDAERIDGRGRYLMPGLADFHVHLHSDEQLLSYVFHGVTTLFELDGSPRHLELREQLATNQRLGPKLYTSSPLLDGGHPGSRVVSVTTPEQARVEIVRQKNARYDAVKVYDNISPEVYATLVAMAEQQKIAVVGHVPNRVGVEAVLRSRQALISHGEEYFFDGSQDEARIADFARATKEAGTSVIPDLVHIETSLRMLKDLEGVFADPESRYLSPEVLRNWRYSNPTRRVDVAAFSERKQASYPFVQHLTLALQKEGVRLVLGTNASDAGLFPGKSTHLELAELVKAGLSPYEALAAGTRNAGSFIRDHVEPSARFGTVAVGQQADLLLLPGNPLEDVGQAERALGVMLRGQWLTREQLQKLRKKSAGSLSSPDR</sequence>
<dbReference type="SUPFAM" id="SSF51556">
    <property type="entry name" value="Metallo-dependent hydrolases"/>
    <property type="match status" value="1"/>
</dbReference>
<name>A0ABY9WK69_9BACT</name>
<keyword evidence="3" id="KW-1185">Reference proteome</keyword>
<protein>
    <submittedName>
        <fullName evidence="2">Amidohydrolase family protein</fullName>
    </submittedName>
</protein>
<gene>
    <name evidence="2" type="ORF">F0U60_07680</name>
</gene>
<dbReference type="RefSeq" id="WP_395815923.1">
    <property type="nucleotide sequence ID" value="NZ_CP043494.1"/>
</dbReference>
<feature type="domain" description="Amidohydrolase-related" evidence="1">
    <location>
        <begin position="92"/>
        <end position="433"/>
    </location>
</feature>
<dbReference type="Gene3D" id="3.40.50.10910">
    <property type="entry name" value="Amidohydrolase"/>
    <property type="match status" value="1"/>
</dbReference>
<dbReference type="Gene3D" id="1.20.58.520">
    <property type="entry name" value="Amidohydrolase"/>
    <property type="match status" value="1"/>
</dbReference>
<evidence type="ECO:0000259" key="1">
    <source>
        <dbReference type="Pfam" id="PF01979"/>
    </source>
</evidence>
<dbReference type="EMBL" id="CP043494">
    <property type="protein sequence ID" value="WNG43985.1"/>
    <property type="molecule type" value="Genomic_DNA"/>
</dbReference>